<keyword evidence="8" id="KW-0411">Iron-sulfur</keyword>
<dbReference type="PANTHER" id="PTHR11601">
    <property type="entry name" value="CYSTEINE DESULFURYLASE FAMILY MEMBER"/>
    <property type="match status" value="1"/>
</dbReference>
<dbReference type="GO" id="GO:0031071">
    <property type="term" value="F:cysteine desulfurase activity"/>
    <property type="evidence" value="ECO:0007669"/>
    <property type="project" value="UniProtKB-EC"/>
</dbReference>
<dbReference type="PROSITE" id="PS00595">
    <property type="entry name" value="AA_TRANSFER_CLASS_5"/>
    <property type="match status" value="1"/>
</dbReference>
<evidence type="ECO:0000256" key="7">
    <source>
        <dbReference type="ARBA" id="ARBA00023004"/>
    </source>
</evidence>
<evidence type="ECO:0000256" key="6">
    <source>
        <dbReference type="ARBA" id="ARBA00022898"/>
    </source>
</evidence>
<comment type="catalytic activity">
    <reaction evidence="9">
        <text>(sulfur carrier)-H + L-cysteine = (sulfur carrier)-SH + L-alanine</text>
        <dbReference type="Rhea" id="RHEA:43892"/>
        <dbReference type="Rhea" id="RHEA-COMP:14737"/>
        <dbReference type="Rhea" id="RHEA-COMP:14739"/>
        <dbReference type="ChEBI" id="CHEBI:29917"/>
        <dbReference type="ChEBI" id="CHEBI:35235"/>
        <dbReference type="ChEBI" id="CHEBI:57972"/>
        <dbReference type="ChEBI" id="CHEBI:64428"/>
        <dbReference type="EC" id="2.8.1.7"/>
    </reaction>
</comment>
<protein>
    <recommendedName>
        <fullName evidence="3">cysteine desulfurase</fullName>
        <ecNumber evidence="3">2.8.1.7</ecNumber>
    </recommendedName>
</protein>
<dbReference type="InterPro" id="IPR020578">
    <property type="entry name" value="Aminotrans_V_PyrdxlP_BS"/>
</dbReference>
<evidence type="ECO:0000256" key="9">
    <source>
        <dbReference type="ARBA" id="ARBA00050776"/>
    </source>
</evidence>
<evidence type="ECO:0000256" key="1">
    <source>
        <dbReference type="ARBA" id="ARBA00001933"/>
    </source>
</evidence>
<dbReference type="AlphaFoldDB" id="A0A926N6K9"/>
<keyword evidence="4" id="KW-0808">Transferase</keyword>
<comment type="caution">
    <text evidence="12">The sequence shown here is derived from an EMBL/GenBank/DDBJ whole genome shotgun (WGS) entry which is preliminary data.</text>
</comment>
<dbReference type="EMBL" id="JACXAH010000018">
    <property type="protein sequence ID" value="MBD1373159.1"/>
    <property type="molecule type" value="Genomic_DNA"/>
</dbReference>
<dbReference type="GO" id="GO:0051536">
    <property type="term" value="F:iron-sulfur cluster binding"/>
    <property type="evidence" value="ECO:0007669"/>
    <property type="project" value="UniProtKB-KW"/>
</dbReference>
<dbReference type="Proteomes" id="UP000661691">
    <property type="component" value="Unassembled WGS sequence"/>
</dbReference>
<dbReference type="GO" id="GO:0046872">
    <property type="term" value="F:metal ion binding"/>
    <property type="evidence" value="ECO:0007669"/>
    <property type="project" value="UniProtKB-KW"/>
</dbReference>
<proteinExistence type="inferred from homology"/>
<dbReference type="InterPro" id="IPR000192">
    <property type="entry name" value="Aminotrans_V_dom"/>
</dbReference>
<dbReference type="InterPro" id="IPR016454">
    <property type="entry name" value="Cysteine_dSase"/>
</dbReference>
<dbReference type="PIRSF" id="PIRSF005572">
    <property type="entry name" value="NifS"/>
    <property type="match status" value="1"/>
</dbReference>
<comment type="cofactor">
    <cofactor evidence="1 10">
        <name>pyridoxal 5'-phosphate</name>
        <dbReference type="ChEBI" id="CHEBI:597326"/>
    </cofactor>
</comment>
<evidence type="ECO:0000256" key="4">
    <source>
        <dbReference type="ARBA" id="ARBA00022679"/>
    </source>
</evidence>
<dbReference type="InterPro" id="IPR015421">
    <property type="entry name" value="PyrdxlP-dep_Trfase_major"/>
</dbReference>
<evidence type="ECO:0000256" key="5">
    <source>
        <dbReference type="ARBA" id="ARBA00022723"/>
    </source>
</evidence>
<comment type="similarity">
    <text evidence="2">Belongs to the class-V pyridoxal-phosphate-dependent aminotransferase family. NifS/IscS subfamily.</text>
</comment>
<dbReference type="PANTHER" id="PTHR11601:SF34">
    <property type="entry name" value="CYSTEINE DESULFURASE"/>
    <property type="match status" value="1"/>
</dbReference>
<dbReference type="EC" id="2.8.1.7" evidence="3"/>
<dbReference type="FunFam" id="3.40.640.10:FF:000084">
    <property type="entry name" value="IscS-like cysteine desulfurase"/>
    <property type="match status" value="1"/>
</dbReference>
<accession>A0A926N6K9</accession>
<sequence length="381" mass="42064">MIYLDYGATSPVRPEVYDYMLPFFRTEYGNPGSIHDHGQSSTEAIAHARAQIAQSLEATSAREIIFTSSGTESNNLALFGIARKFRHRGNHIITSAIEHPSILETCEALAQEGFEITYLPVNDVGEIDLSQLKEAVTNQTILVSIMAANNEVGTLQPIAEIGAWLRDQPIFFHTDAIQMFGKLPFSVQKLGVDLASIAAHKIGGPKGIGALYLRKGVRITPILYGGGQERDIRPSTQNTPSIAGFGLAASLATSRMETEQTRIASLRDLCWHLIQTRIPDVHLNGHPRNRLPNNLNLSFDRVEGQAILIELNREKIYVSSGSACSAGKHRASHVLRAMGRSEEIAHQSLRVTLGMDTKESDIYFFVDQLSDILQYLRRSSI</sequence>
<evidence type="ECO:0000256" key="10">
    <source>
        <dbReference type="RuleBase" id="RU004504"/>
    </source>
</evidence>
<dbReference type="NCBIfam" id="NF002806">
    <property type="entry name" value="PRK02948.1"/>
    <property type="match status" value="1"/>
</dbReference>
<name>A0A926N6K9_9BACL</name>
<evidence type="ECO:0000259" key="11">
    <source>
        <dbReference type="Pfam" id="PF00266"/>
    </source>
</evidence>
<dbReference type="InterPro" id="IPR015422">
    <property type="entry name" value="PyrdxlP-dep_Trfase_small"/>
</dbReference>
<dbReference type="Pfam" id="PF00266">
    <property type="entry name" value="Aminotran_5"/>
    <property type="match status" value="1"/>
</dbReference>
<dbReference type="Gene3D" id="3.90.1150.10">
    <property type="entry name" value="Aspartate Aminotransferase, domain 1"/>
    <property type="match status" value="1"/>
</dbReference>
<dbReference type="SUPFAM" id="SSF53383">
    <property type="entry name" value="PLP-dependent transferases"/>
    <property type="match status" value="1"/>
</dbReference>
<gene>
    <name evidence="12" type="ORF">IC620_12415</name>
</gene>
<keyword evidence="7" id="KW-0408">Iron</keyword>
<evidence type="ECO:0000313" key="13">
    <source>
        <dbReference type="Proteomes" id="UP000661691"/>
    </source>
</evidence>
<keyword evidence="13" id="KW-1185">Reference proteome</keyword>
<evidence type="ECO:0000256" key="8">
    <source>
        <dbReference type="ARBA" id="ARBA00023014"/>
    </source>
</evidence>
<evidence type="ECO:0000256" key="2">
    <source>
        <dbReference type="ARBA" id="ARBA00006490"/>
    </source>
</evidence>
<organism evidence="12 13">
    <name type="scientific">Polycladospora coralii</name>
    <dbReference type="NCBI Taxonomy" id="2771432"/>
    <lineage>
        <taxon>Bacteria</taxon>
        <taxon>Bacillati</taxon>
        <taxon>Bacillota</taxon>
        <taxon>Bacilli</taxon>
        <taxon>Bacillales</taxon>
        <taxon>Thermoactinomycetaceae</taxon>
        <taxon>Polycladospora</taxon>
    </lineage>
</organism>
<keyword evidence="6" id="KW-0663">Pyridoxal phosphate</keyword>
<evidence type="ECO:0000313" key="12">
    <source>
        <dbReference type="EMBL" id="MBD1373159.1"/>
    </source>
</evidence>
<feature type="domain" description="Aminotransferase class V" evidence="11">
    <location>
        <begin position="2"/>
        <end position="362"/>
    </location>
</feature>
<reference evidence="12" key="1">
    <citation type="submission" date="2020-09" db="EMBL/GenBank/DDBJ databases">
        <title>A novel bacterium of genus Hazenella, isolated from South China Sea.</title>
        <authorList>
            <person name="Huang H."/>
            <person name="Mo K."/>
            <person name="Hu Y."/>
        </authorList>
    </citation>
    <scope>NUCLEOTIDE SEQUENCE</scope>
    <source>
        <strain evidence="12">IB182357</strain>
    </source>
</reference>
<dbReference type="Gene3D" id="3.40.640.10">
    <property type="entry name" value="Type I PLP-dependent aspartate aminotransferase-like (Major domain)"/>
    <property type="match status" value="1"/>
</dbReference>
<dbReference type="InterPro" id="IPR015424">
    <property type="entry name" value="PyrdxlP-dep_Trfase"/>
</dbReference>
<keyword evidence="5" id="KW-0479">Metal-binding</keyword>
<evidence type="ECO:0000256" key="3">
    <source>
        <dbReference type="ARBA" id="ARBA00012239"/>
    </source>
</evidence>
<dbReference type="Gene3D" id="1.10.260.50">
    <property type="match status" value="1"/>
</dbReference>
<dbReference type="RefSeq" id="WP_191140851.1">
    <property type="nucleotide sequence ID" value="NZ_JACXAG020000009.1"/>
</dbReference>